<feature type="transmembrane region" description="Helical" evidence="1">
    <location>
        <begin position="7"/>
        <end position="29"/>
    </location>
</feature>
<accession>A0A0R1WE94</accession>
<evidence type="ECO:0008006" key="4">
    <source>
        <dbReference type="Google" id="ProtNLM"/>
    </source>
</evidence>
<feature type="transmembrane region" description="Helical" evidence="1">
    <location>
        <begin position="140"/>
        <end position="164"/>
    </location>
</feature>
<keyword evidence="1" id="KW-0812">Transmembrane</keyword>
<gene>
    <name evidence="2" type="ORF">FD16_GL001283</name>
</gene>
<comment type="caution">
    <text evidence="2">The sequence shown here is derived from an EMBL/GenBank/DDBJ whole genome shotgun (WGS) entry which is preliminary data.</text>
</comment>
<dbReference type="eggNOG" id="COG1807">
    <property type="taxonomic scope" value="Bacteria"/>
</dbReference>
<dbReference type="PATRIC" id="fig|1423807.3.peg.1309"/>
<reference evidence="2 3" key="1">
    <citation type="journal article" date="2015" name="Genome Announc.">
        <title>Expanding the biotechnology potential of lactobacilli through comparative genomics of 213 strains and associated genera.</title>
        <authorList>
            <person name="Sun Z."/>
            <person name="Harris H.M."/>
            <person name="McCann A."/>
            <person name="Guo C."/>
            <person name="Argimon S."/>
            <person name="Zhang W."/>
            <person name="Yang X."/>
            <person name="Jeffery I.B."/>
            <person name="Cooney J.C."/>
            <person name="Kagawa T.F."/>
            <person name="Liu W."/>
            <person name="Song Y."/>
            <person name="Salvetti E."/>
            <person name="Wrobel A."/>
            <person name="Rasinkangas P."/>
            <person name="Parkhill J."/>
            <person name="Rea M.C."/>
            <person name="O'Sullivan O."/>
            <person name="Ritari J."/>
            <person name="Douillard F.P."/>
            <person name="Paul Ross R."/>
            <person name="Yang R."/>
            <person name="Briner A.E."/>
            <person name="Felis G.E."/>
            <person name="de Vos W.M."/>
            <person name="Barrangou R."/>
            <person name="Klaenhammer T.R."/>
            <person name="Caufield P.W."/>
            <person name="Cui Y."/>
            <person name="Zhang H."/>
            <person name="O'Toole P.W."/>
        </authorList>
    </citation>
    <scope>NUCLEOTIDE SEQUENCE [LARGE SCALE GENOMIC DNA]</scope>
    <source>
        <strain evidence="2 3">DSM 5007</strain>
    </source>
</reference>
<feature type="transmembrane region" description="Helical" evidence="1">
    <location>
        <begin position="408"/>
        <end position="427"/>
    </location>
</feature>
<evidence type="ECO:0000313" key="3">
    <source>
        <dbReference type="Proteomes" id="UP000051820"/>
    </source>
</evidence>
<protein>
    <recommendedName>
        <fullName evidence="4">Glycosyltransferase RgtA/B/C/D-like domain-containing protein</fullName>
    </recommendedName>
</protein>
<feature type="transmembrane region" description="Helical" evidence="1">
    <location>
        <begin position="273"/>
        <end position="291"/>
    </location>
</feature>
<keyword evidence="1" id="KW-0472">Membrane</keyword>
<dbReference type="AlphaFoldDB" id="A0A0R1WE94"/>
<sequence>MKNKKFSLLTIFPIILVIALSIGIVANLFDSANPNSISIVLFISLIMLLTWFFTKDKSFLTENSIRIITYSTILLILLIQIIVIAYFKASVYHDPFRVFSQAELLSRNSFDWSRFTYFYRYPNNVSLAFLMSLWLRVSNIFSISTNISLNILSIILIDSFILMMLKTVRKKSKNDALFIFLTLFFLIGPFSYSYYLQVFYSDLPSMYILLLTFIVLDNWNTLNKIRRYLYGILLFFAILIGQLIKPNLVVFVVAIAIVLLFEFKNNKTLTRQIMIPLSIICIGIFAAFPVGSEIKTITHFSNNARYEMPSSNWIWMSYKPTGHGTYNGADIKKMNSLPDEKARQKYFAPHLIERIKKLGFSGVIKLWVVKAGILLDTRTIPKSYTGGFIEVPHIYAKFQDFVSILESMFYRASFVFIYMISIMTLLTSLKTKEYLNSPINILAIVLAVGYIAFHTLVWETESRYGQVLFPILIFMDTHLSLSQTIKIMNKNVIVMWSTCGLIIVSLFSFF</sequence>
<evidence type="ECO:0000313" key="2">
    <source>
        <dbReference type="EMBL" id="KRM13139.1"/>
    </source>
</evidence>
<feature type="transmembrane region" description="Helical" evidence="1">
    <location>
        <begin position="176"/>
        <end position="192"/>
    </location>
</feature>
<feature type="transmembrane region" description="Helical" evidence="1">
    <location>
        <begin position="65"/>
        <end position="87"/>
    </location>
</feature>
<keyword evidence="3" id="KW-1185">Reference proteome</keyword>
<dbReference type="EMBL" id="AZGF01000003">
    <property type="protein sequence ID" value="KRM13139.1"/>
    <property type="molecule type" value="Genomic_DNA"/>
</dbReference>
<keyword evidence="1" id="KW-1133">Transmembrane helix</keyword>
<dbReference type="RefSeq" id="WP_056938518.1">
    <property type="nucleotide sequence ID" value="NZ_AZGF01000003.1"/>
</dbReference>
<feature type="transmembrane region" description="Helical" evidence="1">
    <location>
        <begin position="198"/>
        <end position="216"/>
    </location>
</feature>
<feature type="transmembrane region" description="Helical" evidence="1">
    <location>
        <begin position="228"/>
        <end position="261"/>
    </location>
</feature>
<feature type="transmembrane region" description="Helical" evidence="1">
    <location>
        <begin position="493"/>
        <end position="509"/>
    </location>
</feature>
<proteinExistence type="predicted"/>
<evidence type="ECO:0000256" key="1">
    <source>
        <dbReference type="SAM" id="Phobius"/>
    </source>
</evidence>
<feature type="transmembrane region" description="Helical" evidence="1">
    <location>
        <begin position="439"/>
        <end position="458"/>
    </location>
</feature>
<organism evidence="2 3">
    <name type="scientific">Paucilactobacillus suebicus DSM 5007 = KCTC 3549</name>
    <dbReference type="NCBI Taxonomy" id="1423807"/>
    <lineage>
        <taxon>Bacteria</taxon>
        <taxon>Bacillati</taxon>
        <taxon>Bacillota</taxon>
        <taxon>Bacilli</taxon>
        <taxon>Lactobacillales</taxon>
        <taxon>Lactobacillaceae</taxon>
        <taxon>Paucilactobacillus</taxon>
    </lineage>
</organism>
<dbReference type="Proteomes" id="UP000051820">
    <property type="component" value="Unassembled WGS sequence"/>
</dbReference>
<feature type="transmembrane region" description="Helical" evidence="1">
    <location>
        <begin position="35"/>
        <end position="53"/>
    </location>
</feature>
<dbReference type="STRING" id="1423807.FD16_GL001283"/>
<name>A0A0R1WE94_9LACO</name>